<dbReference type="PRINTS" id="PR00039">
    <property type="entry name" value="HTHLYSR"/>
</dbReference>
<comment type="similarity">
    <text evidence="1">Belongs to the LysR transcriptional regulatory family.</text>
</comment>
<dbReference type="PANTHER" id="PTHR30126">
    <property type="entry name" value="HTH-TYPE TRANSCRIPTIONAL REGULATOR"/>
    <property type="match status" value="1"/>
</dbReference>
<proteinExistence type="inferred from homology"/>
<evidence type="ECO:0000313" key="7">
    <source>
        <dbReference type="Proteomes" id="UP001597206"/>
    </source>
</evidence>
<dbReference type="CDD" id="cd08413">
    <property type="entry name" value="PBP2_CysB_like"/>
    <property type="match status" value="1"/>
</dbReference>
<organism evidence="6 7">
    <name type="scientific">Methylophilus flavus</name>
    <dbReference type="NCBI Taxonomy" id="640084"/>
    <lineage>
        <taxon>Bacteria</taxon>
        <taxon>Pseudomonadati</taxon>
        <taxon>Pseudomonadota</taxon>
        <taxon>Betaproteobacteria</taxon>
        <taxon>Nitrosomonadales</taxon>
        <taxon>Methylophilaceae</taxon>
        <taxon>Methylophilus</taxon>
    </lineage>
</organism>
<dbReference type="Proteomes" id="UP001597206">
    <property type="component" value="Unassembled WGS sequence"/>
</dbReference>
<name>A0ABW3PHZ4_9PROT</name>
<dbReference type="InterPro" id="IPR036390">
    <property type="entry name" value="WH_DNA-bd_sf"/>
</dbReference>
<dbReference type="InterPro" id="IPR000847">
    <property type="entry name" value="LysR_HTH_N"/>
</dbReference>
<feature type="domain" description="HTH lysR-type" evidence="5">
    <location>
        <begin position="1"/>
        <end position="59"/>
    </location>
</feature>
<keyword evidence="3" id="KW-0238">DNA-binding</keyword>
<keyword evidence="7" id="KW-1185">Reference proteome</keyword>
<keyword evidence="2" id="KW-0805">Transcription regulation</keyword>
<evidence type="ECO:0000256" key="2">
    <source>
        <dbReference type="ARBA" id="ARBA00023015"/>
    </source>
</evidence>
<evidence type="ECO:0000256" key="1">
    <source>
        <dbReference type="ARBA" id="ARBA00009437"/>
    </source>
</evidence>
<comment type="caution">
    <text evidence="6">The sequence shown here is derived from an EMBL/GenBank/DDBJ whole genome shotgun (WGS) entry which is preliminary data.</text>
</comment>
<accession>A0ABW3PHZ4</accession>
<dbReference type="RefSeq" id="WP_379034712.1">
    <property type="nucleotide sequence ID" value="NZ_JBHTLN010000002.1"/>
</dbReference>
<gene>
    <name evidence="6" type="ORF">ACFQ2T_11970</name>
</gene>
<dbReference type="Pfam" id="PF00126">
    <property type="entry name" value="HTH_1"/>
    <property type="match status" value="1"/>
</dbReference>
<reference evidence="7" key="1">
    <citation type="journal article" date="2019" name="Int. J. Syst. Evol. Microbiol.">
        <title>The Global Catalogue of Microorganisms (GCM) 10K type strain sequencing project: providing services to taxonomists for standard genome sequencing and annotation.</title>
        <authorList>
            <consortium name="The Broad Institute Genomics Platform"/>
            <consortium name="The Broad Institute Genome Sequencing Center for Infectious Disease"/>
            <person name="Wu L."/>
            <person name="Ma J."/>
        </authorList>
    </citation>
    <scope>NUCLEOTIDE SEQUENCE [LARGE SCALE GENOMIC DNA]</scope>
    <source>
        <strain evidence="7">CCUG 58411</strain>
    </source>
</reference>
<evidence type="ECO:0000256" key="3">
    <source>
        <dbReference type="ARBA" id="ARBA00023125"/>
    </source>
</evidence>
<dbReference type="InterPro" id="IPR036388">
    <property type="entry name" value="WH-like_DNA-bd_sf"/>
</dbReference>
<dbReference type="SUPFAM" id="SSF46785">
    <property type="entry name" value="Winged helix' DNA-binding domain"/>
    <property type="match status" value="1"/>
</dbReference>
<evidence type="ECO:0000259" key="5">
    <source>
        <dbReference type="PROSITE" id="PS50931"/>
    </source>
</evidence>
<evidence type="ECO:0000256" key="4">
    <source>
        <dbReference type="ARBA" id="ARBA00023163"/>
    </source>
</evidence>
<dbReference type="InterPro" id="IPR037423">
    <property type="entry name" value="CysB_PBP2"/>
</dbReference>
<dbReference type="EMBL" id="JBHTLN010000002">
    <property type="protein sequence ID" value="MFD1123227.1"/>
    <property type="molecule type" value="Genomic_DNA"/>
</dbReference>
<dbReference type="Gene3D" id="1.10.10.10">
    <property type="entry name" value="Winged helix-like DNA-binding domain superfamily/Winged helix DNA-binding domain"/>
    <property type="match status" value="1"/>
</dbReference>
<dbReference type="Gene3D" id="3.40.190.10">
    <property type="entry name" value="Periplasmic binding protein-like II"/>
    <property type="match status" value="2"/>
</dbReference>
<protein>
    <submittedName>
        <fullName evidence="6">LysR substrate-binding domain-containing protein</fullName>
    </submittedName>
</protein>
<dbReference type="Pfam" id="PF03466">
    <property type="entry name" value="LysR_substrate"/>
    <property type="match status" value="1"/>
</dbReference>
<dbReference type="InterPro" id="IPR005119">
    <property type="entry name" value="LysR_subst-bd"/>
</dbReference>
<sequence>MNFQQLKIVREAVKLNYNLTEVGKVLFISQSGVSKSLTELENELGIEIFNRSKNRLIGLTSEGEALIPIISKILSETQHLNTLSSQMASKSKGNLFLATTHAQARYALPEAIKNFVIDYPDVHFTLHESSPLEICELLKSGEADIGIATEGVHLNDALVTIPWYGWYHSIIAKPDHPIFESEVITLEQLCQFPIITYHSGLTGRSRVDKAFSDQGLYPDIPITALDADIIKTYVELGLGIGIVASMSFDPVRDTNLKSVSAAHLFEKNVTKIALRKNHYLRPYVYDFVSRLSPSYNTASIKNLIGV</sequence>
<keyword evidence="4" id="KW-0804">Transcription</keyword>
<dbReference type="PANTHER" id="PTHR30126:SF6">
    <property type="entry name" value="HTH-TYPE TRANSCRIPTIONAL REGULATOR CYSB-RELATED"/>
    <property type="match status" value="1"/>
</dbReference>
<dbReference type="PROSITE" id="PS50931">
    <property type="entry name" value="HTH_LYSR"/>
    <property type="match status" value="1"/>
</dbReference>
<dbReference type="SUPFAM" id="SSF53850">
    <property type="entry name" value="Periplasmic binding protein-like II"/>
    <property type="match status" value="1"/>
</dbReference>
<evidence type="ECO:0000313" key="6">
    <source>
        <dbReference type="EMBL" id="MFD1123227.1"/>
    </source>
</evidence>